<feature type="transmembrane region" description="Helical" evidence="8">
    <location>
        <begin position="254"/>
        <end position="275"/>
    </location>
</feature>
<dbReference type="SMR" id="A0AA97PGV3"/>
<dbReference type="Proteomes" id="UP000011086">
    <property type="component" value="Unassembled WGS sequence"/>
</dbReference>
<dbReference type="PROSITE" id="PS50850">
    <property type="entry name" value="MFS"/>
    <property type="match status" value="1"/>
</dbReference>
<dbReference type="GO" id="GO:0005886">
    <property type="term" value="C:plasma membrane"/>
    <property type="evidence" value="ECO:0007669"/>
    <property type="project" value="TreeGrafter"/>
</dbReference>
<feature type="transmembrane region" description="Helical" evidence="8">
    <location>
        <begin position="458"/>
        <end position="476"/>
    </location>
</feature>
<evidence type="ECO:0000256" key="4">
    <source>
        <dbReference type="ARBA" id="ARBA00022989"/>
    </source>
</evidence>
<feature type="transmembrane region" description="Helical" evidence="8">
    <location>
        <begin position="124"/>
        <end position="142"/>
    </location>
</feature>
<feature type="transmembrane region" description="Helical" evidence="8">
    <location>
        <begin position="214"/>
        <end position="234"/>
    </location>
</feature>
<evidence type="ECO:0000256" key="3">
    <source>
        <dbReference type="ARBA" id="ARBA00022692"/>
    </source>
</evidence>
<organism evidence="10">
    <name type="scientific">Pyricularia oryzae (strain Y34)</name>
    <name type="common">Rice blast fungus</name>
    <name type="synonym">Magnaporthe oryzae</name>
    <dbReference type="NCBI Taxonomy" id="1143189"/>
    <lineage>
        <taxon>Eukaryota</taxon>
        <taxon>Fungi</taxon>
        <taxon>Dikarya</taxon>
        <taxon>Ascomycota</taxon>
        <taxon>Pezizomycotina</taxon>
        <taxon>Sordariomycetes</taxon>
        <taxon>Sordariomycetidae</taxon>
        <taxon>Magnaporthales</taxon>
        <taxon>Pyriculariaceae</taxon>
        <taxon>Pyricularia</taxon>
    </lineage>
</organism>
<feature type="region of interest" description="Disordered" evidence="7">
    <location>
        <begin position="556"/>
        <end position="583"/>
    </location>
</feature>
<dbReference type="Gene3D" id="1.20.1250.20">
    <property type="entry name" value="MFS general substrate transporter like domains"/>
    <property type="match status" value="1"/>
</dbReference>
<keyword evidence="2" id="KW-0813">Transport</keyword>
<feature type="transmembrane region" description="Helical" evidence="8">
    <location>
        <begin position="327"/>
        <end position="351"/>
    </location>
</feature>
<name>A0AA97PGV3_PYRO3</name>
<dbReference type="Pfam" id="PF07690">
    <property type="entry name" value="MFS_1"/>
    <property type="match status" value="1"/>
</dbReference>
<feature type="compositionally biased region" description="Basic and acidic residues" evidence="7">
    <location>
        <begin position="564"/>
        <end position="576"/>
    </location>
</feature>
<evidence type="ECO:0000256" key="1">
    <source>
        <dbReference type="ARBA" id="ARBA00004141"/>
    </source>
</evidence>
<dbReference type="InterPro" id="IPR036259">
    <property type="entry name" value="MFS_trans_sf"/>
</dbReference>
<keyword evidence="5 8" id="KW-0472">Membrane</keyword>
<evidence type="ECO:0000256" key="8">
    <source>
        <dbReference type="SAM" id="Phobius"/>
    </source>
</evidence>
<feature type="transmembrane region" description="Helical" evidence="8">
    <location>
        <begin position="54"/>
        <end position="72"/>
    </location>
</feature>
<evidence type="ECO:0000256" key="7">
    <source>
        <dbReference type="SAM" id="MobiDB-lite"/>
    </source>
</evidence>
<keyword evidence="4 8" id="KW-1133">Transmembrane helix</keyword>
<evidence type="ECO:0000256" key="2">
    <source>
        <dbReference type="ARBA" id="ARBA00022448"/>
    </source>
</evidence>
<sequence length="583" mass="62180">MSSSKTDPPLRVLTPRLAESRPNIPSSVDRKTGSAETVDTVSHEGPPSPHGRGAAFWVVFASLSLMALLSAMEGGIMSTALPSISRAVNAEGNYVLIVNVYVLASAAVQPLYGQVADLWGTRWPMLSSITIFATGSAMCGAANDIATLIGGRTIQGFGVAGINILAEVILSDLLPMRLRERDQFMGFIFLFTVLGSLLGPFLGGIIIGGASWRWIFLLNLPFCGFCLGLLFISLKPAKARSNDDRTPLQKVKSIKYDVGIILLCASVTSVLYVMAYGGSGAEYPWSHPIIITALVLGLLGHVLFIAFEVSPWCHNPVLPMPQNRTSIAAYVLEVLQTLVSCGTLYFLPLYFQSTLAVSPQTSGVLLLPFSISFCISPALGGGLANNSGRFRSFHVISFILMTITMGIFTLLGHDTPLSATAIIGIMAGISVGLPSASILAVIRTALPNSLETANSAFALIRSISTAFAFSIPAAVFNNRFDQLLAASTLDSSVRENLQLGKAYQQASSDMFNTQAEVVGIYELSLKLVWQILIGVAAVGIAASLVEKNLEFHPDATTDEEFGLEESKGRPSNKSEVRMSGMNT</sequence>
<feature type="transmembrane region" description="Helical" evidence="8">
    <location>
        <begin position="184"/>
        <end position="208"/>
    </location>
</feature>
<feature type="transmembrane region" description="Helical" evidence="8">
    <location>
        <begin position="93"/>
        <end position="112"/>
    </location>
</feature>
<dbReference type="InterPro" id="IPR011701">
    <property type="entry name" value="MFS"/>
</dbReference>
<dbReference type="GO" id="GO:0022857">
    <property type="term" value="F:transmembrane transporter activity"/>
    <property type="evidence" value="ECO:0007669"/>
    <property type="project" value="InterPro"/>
</dbReference>
<comment type="subcellular location">
    <subcellularLocation>
        <location evidence="1">Membrane</location>
        <topology evidence="1">Multi-pass membrane protein</topology>
    </subcellularLocation>
</comment>
<dbReference type="PANTHER" id="PTHR23501:SF187">
    <property type="entry name" value="MAJOR FACILITATOR SUPERFAMILY (MFS) PROFILE DOMAIN-CONTAINING PROTEIN"/>
    <property type="match status" value="1"/>
</dbReference>
<dbReference type="Gene3D" id="1.20.1720.10">
    <property type="entry name" value="Multidrug resistance protein D"/>
    <property type="match status" value="1"/>
</dbReference>
<evidence type="ECO:0000259" key="9">
    <source>
        <dbReference type="PROSITE" id="PS50850"/>
    </source>
</evidence>
<accession>A0AA97PGV3</accession>
<evidence type="ECO:0000256" key="6">
    <source>
        <dbReference type="ARBA" id="ARBA00023180"/>
    </source>
</evidence>
<feature type="transmembrane region" description="Helical" evidence="8">
    <location>
        <begin position="527"/>
        <end position="545"/>
    </location>
</feature>
<feature type="transmembrane region" description="Helical" evidence="8">
    <location>
        <begin position="363"/>
        <end position="383"/>
    </location>
</feature>
<feature type="transmembrane region" description="Helical" evidence="8">
    <location>
        <begin position="419"/>
        <end position="446"/>
    </location>
</feature>
<proteinExistence type="predicted"/>
<keyword evidence="6" id="KW-0325">Glycoprotein</keyword>
<dbReference type="AlphaFoldDB" id="A0AA97PGV3"/>
<evidence type="ECO:0000256" key="5">
    <source>
        <dbReference type="ARBA" id="ARBA00023136"/>
    </source>
</evidence>
<evidence type="ECO:0000313" key="10">
    <source>
        <dbReference type="EMBL" id="ELQ34067.1"/>
    </source>
</evidence>
<dbReference type="EMBL" id="JH793951">
    <property type="protein sequence ID" value="ELQ34067.1"/>
    <property type="molecule type" value="Genomic_DNA"/>
</dbReference>
<feature type="domain" description="Major facilitator superfamily (MFS) profile" evidence="9">
    <location>
        <begin position="59"/>
        <end position="551"/>
    </location>
</feature>
<dbReference type="InterPro" id="IPR020846">
    <property type="entry name" value="MFS_dom"/>
</dbReference>
<dbReference type="PANTHER" id="PTHR23501">
    <property type="entry name" value="MAJOR FACILITATOR SUPERFAMILY"/>
    <property type="match status" value="1"/>
</dbReference>
<keyword evidence="3 8" id="KW-0812">Transmembrane</keyword>
<gene>
    <name evidence="10" type="ORF">OOU_Y34scaffold00807g5</name>
</gene>
<feature type="transmembrane region" description="Helical" evidence="8">
    <location>
        <begin position="395"/>
        <end position="413"/>
    </location>
</feature>
<feature type="region of interest" description="Disordered" evidence="7">
    <location>
        <begin position="1"/>
        <end position="49"/>
    </location>
</feature>
<dbReference type="SUPFAM" id="SSF103473">
    <property type="entry name" value="MFS general substrate transporter"/>
    <property type="match status" value="1"/>
</dbReference>
<reference evidence="10" key="1">
    <citation type="journal article" date="2012" name="PLoS Genet.">
        <title>Comparative analysis of the genomes of two field isolates of the rice blast fungus Magnaporthe oryzae.</title>
        <authorList>
            <person name="Xue M."/>
            <person name="Yang J."/>
            <person name="Li Z."/>
            <person name="Hu S."/>
            <person name="Yao N."/>
            <person name="Dean R.A."/>
            <person name="Zhao W."/>
            <person name="Shen M."/>
            <person name="Zhang H."/>
            <person name="Li C."/>
            <person name="Liu L."/>
            <person name="Cao L."/>
            <person name="Xu X."/>
            <person name="Xing Y."/>
            <person name="Hsiang T."/>
            <person name="Zhang Z."/>
            <person name="Xu J.R."/>
            <person name="Peng Y.L."/>
        </authorList>
    </citation>
    <scope>NUCLEOTIDE SEQUENCE</scope>
    <source>
        <strain evidence="10">Y34</strain>
    </source>
</reference>
<feature type="transmembrane region" description="Helical" evidence="8">
    <location>
        <begin position="287"/>
        <end position="307"/>
    </location>
</feature>
<protein>
    <recommendedName>
        <fullName evidence="9">Major facilitator superfamily (MFS) profile domain-containing protein</fullName>
    </recommendedName>
</protein>